<evidence type="ECO:0000313" key="2">
    <source>
        <dbReference type="Proteomes" id="UP001162483"/>
    </source>
</evidence>
<accession>A0ABN9D9T8</accession>
<evidence type="ECO:0000313" key="1">
    <source>
        <dbReference type="EMBL" id="CAI9567842.1"/>
    </source>
</evidence>
<reference evidence="1" key="1">
    <citation type="submission" date="2023-05" db="EMBL/GenBank/DDBJ databases">
        <authorList>
            <person name="Stuckert A."/>
        </authorList>
    </citation>
    <scope>NUCLEOTIDE SEQUENCE</scope>
</reference>
<organism evidence="1 2">
    <name type="scientific">Staurois parvus</name>
    <dbReference type="NCBI Taxonomy" id="386267"/>
    <lineage>
        <taxon>Eukaryota</taxon>
        <taxon>Metazoa</taxon>
        <taxon>Chordata</taxon>
        <taxon>Craniata</taxon>
        <taxon>Vertebrata</taxon>
        <taxon>Euteleostomi</taxon>
        <taxon>Amphibia</taxon>
        <taxon>Batrachia</taxon>
        <taxon>Anura</taxon>
        <taxon>Neobatrachia</taxon>
        <taxon>Ranoidea</taxon>
        <taxon>Ranidae</taxon>
        <taxon>Staurois</taxon>
    </lineage>
</organism>
<dbReference type="Proteomes" id="UP001162483">
    <property type="component" value="Unassembled WGS sequence"/>
</dbReference>
<protein>
    <submittedName>
        <fullName evidence="1">Uncharacterized protein</fullName>
    </submittedName>
</protein>
<proteinExistence type="predicted"/>
<gene>
    <name evidence="1" type="ORF">SPARVUS_LOCUS6609509</name>
</gene>
<comment type="caution">
    <text evidence="1">The sequence shown here is derived from an EMBL/GenBank/DDBJ whole genome shotgun (WGS) entry which is preliminary data.</text>
</comment>
<keyword evidence="2" id="KW-1185">Reference proteome</keyword>
<name>A0ABN9D9T8_9NEOB</name>
<sequence length="95" mass="11151">MQSGKYCYPGNHQMQTCPLDFLSEKHDSLLQRTRIHCSRVQWRRALWPVVPSCFHFVIIPLTVDRGIFSSKEMSQIDLLHRWQPITVPRLNSLSS</sequence>
<dbReference type="EMBL" id="CATNWA010014130">
    <property type="protein sequence ID" value="CAI9567842.1"/>
    <property type="molecule type" value="Genomic_DNA"/>
</dbReference>